<dbReference type="Pfam" id="PF03227">
    <property type="entry name" value="GILT"/>
    <property type="match status" value="1"/>
</dbReference>
<dbReference type="PANTHER" id="PTHR13234">
    <property type="entry name" value="GAMMA-INTERFERON INDUCIBLE LYSOSOMAL THIOL REDUCTASE GILT"/>
    <property type="match status" value="1"/>
</dbReference>
<feature type="chain" id="PRO_5001982897" evidence="4">
    <location>
        <begin position="20"/>
        <end position="242"/>
    </location>
</feature>
<dbReference type="PANTHER" id="PTHR13234:SF69">
    <property type="entry name" value="GILT-LIKE PROTEIN 1"/>
    <property type="match status" value="1"/>
</dbReference>
<dbReference type="OrthoDB" id="958254at2759"/>
<proteinExistence type="inferred from homology"/>
<keyword evidence="3" id="KW-0472">Membrane</keyword>
<feature type="transmembrane region" description="Helical" evidence="3">
    <location>
        <begin position="217"/>
        <end position="239"/>
    </location>
</feature>
<name>A0A0A1X303_ZEUCU</name>
<protein>
    <submittedName>
        <fullName evidence="5">GILT-like protein C02D5.2</fullName>
    </submittedName>
</protein>
<evidence type="ECO:0000313" key="5">
    <source>
        <dbReference type="EMBL" id="JAD05125.1"/>
    </source>
</evidence>
<keyword evidence="2" id="KW-0325">Glycoprotein</keyword>
<dbReference type="EMBL" id="GBXI01009167">
    <property type="protein sequence ID" value="JAD05125.1"/>
    <property type="molecule type" value="Transcribed_RNA"/>
</dbReference>
<dbReference type="AlphaFoldDB" id="A0A0A1X303"/>
<comment type="similarity">
    <text evidence="1">Belongs to the GILT family.</text>
</comment>
<dbReference type="GO" id="GO:0016671">
    <property type="term" value="F:oxidoreductase activity, acting on a sulfur group of donors, disulfide as acceptor"/>
    <property type="evidence" value="ECO:0007669"/>
    <property type="project" value="InterPro"/>
</dbReference>
<evidence type="ECO:0000256" key="3">
    <source>
        <dbReference type="SAM" id="Phobius"/>
    </source>
</evidence>
<accession>A0A0A1X303</accession>
<reference evidence="5" key="1">
    <citation type="submission" date="2014-11" db="EMBL/GenBank/DDBJ databases">
        <authorList>
            <person name="Geib S."/>
        </authorList>
    </citation>
    <scope>NUCLEOTIDE SEQUENCE</scope>
</reference>
<evidence type="ECO:0000256" key="2">
    <source>
        <dbReference type="ARBA" id="ARBA00023180"/>
    </source>
</evidence>
<dbReference type="Gene3D" id="3.40.30.10">
    <property type="entry name" value="Glutaredoxin"/>
    <property type="match status" value="1"/>
</dbReference>
<reference evidence="5" key="2">
    <citation type="journal article" date="2015" name="Gigascience">
        <title>Reconstructing a comprehensive transcriptome assembly of a white-pupal translocated strain of the pest fruit fly Bactrocera cucurbitae.</title>
        <authorList>
            <person name="Sim S.B."/>
            <person name="Calla B."/>
            <person name="Hall B."/>
            <person name="DeRego T."/>
            <person name="Geib S.M."/>
        </authorList>
    </citation>
    <scope>NUCLEOTIDE SEQUENCE</scope>
</reference>
<feature type="signal peptide" evidence="4">
    <location>
        <begin position="1"/>
        <end position="19"/>
    </location>
</feature>
<keyword evidence="3" id="KW-1133">Transmembrane helix</keyword>
<dbReference type="InterPro" id="IPR004911">
    <property type="entry name" value="Interferon-induced_GILT"/>
</dbReference>
<sequence length="242" mass="26835">MSQHVVFGVFLVLIAAANALKVPVTIYYESLCPDSAKFITEQVFPAVKGELRDYVDINWVPYGKSHFTTQGAEVIFDCHHGPNECYGNKVHACAIEHIQANSYQIEFTRESLTLDFINCMMKAGKNFDDNVYPGARCARENHISAWENIQHCANSTEGSILLKKQGEATNAFQNPLTSVPTVVFKQQYNAKENDQAMSSFLNVVCKYIPQPQPKVCAALNSAVATAVTPLLALLAYLLVRLI</sequence>
<keyword evidence="4" id="KW-0732">Signal</keyword>
<keyword evidence="3" id="KW-0812">Transmembrane</keyword>
<gene>
    <name evidence="5" type="primary">C02D5.2_0</name>
    <name evidence="5" type="ORF">g.27369</name>
</gene>
<evidence type="ECO:0000256" key="4">
    <source>
        <dbReference type="SAM" id="SignalP"/>
    </source>
</evidence>
<evidence type="ECO:0000256" key="1">
    <source>
        <dbReference type="ARBA" id="ARBA00005679"/>
    </source>
</evidence>
<organism evidence="5">
    <name type="scientific">Zeugodacus cucurbitae</name>
    <name type="common">Melon fruit fly</name>
    <name type="synonym">Bactrocera cucurbitae</name>
    <dbReference type="NCBI Taxonomy" id="28588"/>
    <lineage>
        <taxon>Eukaryota</taxon>
        <taxon>Metazoa</taxon>
        <taxon>Ecdysozoa</taxon>
        <taxon>Arthropoda</taxon>
        <taxon>Hexapoda</taxon>
        <taxon>Insecta</taxon>
        <taxon>Pterygota</taxon>
        <taxon>Neoptera</taxon>
        <taxon>Endopterygota</taxon>
        <taxon>Diptera</taxon>
        <taxon>Brachycera</taxon>
        <taxon>Muscomorpha</taxon>
        <taxon>Tephritoidea</taxon>
        <taxon>Tephritidae</taxon>
        <taxon>Zeugodacus</taxon>
        <taxon>Zeugodacus</taxon>
    </lineage>
</organism>